<evidence type="ECO:0000313" key="8">
    <source>
        <dbReference type="RefSeq" id="XP_010917898.1"/>
    </source>
</evidence>
<evidence type="ECO:0000256" key="1">
    <source>
        <dbReference type="ARBA" id="ARBA00004370"/>
    </source>
</evidence>
<evidence type="ECO:0000313" key="7">
    <source>
        <dbReference type="Proteomes" id="UP000504607"/>
    </source>
</evidence>
<reference evidence="8" key="1">
    <citation type="submission" date="2025-08" db="UniProtKB">
        <authorList>
            <consortium name="RefSeq"/>
        </authorList>
    </citation>
    <scope>IDENTIFICATION</scope>
</reference>
<evidence type="ECO:0000259" key="6">
    <source>
        <dbReference type="PROSITE" id="PS51775"/>
    </source>
</evidence>
<dbReference type="KEGG" id="egu:105042403"/>
<accession>A0A6I9QZE3</accession>
<keyword evidence="4" id="KW-0472">Membrane</keyword>
<dbReference type="AlphaFoldDB" id="A0A6I9QZE3"/>
<dbReference type="Proteomes" id="UP000504607">
    <property type="component" value="Chromosome 3"/>
</dbReference>
<organism evidence="7 8">
    <name type="scientific">Elaeis guineensis var. tenera</name>
    <name type="common">Oil palm</name>
    <dbReference type="NCBI Taxonomy" id="51953"/>
    <lineage>
        <taxon>Eukaryota</taxon>
        <taxon>Viridiplantae</taxon>
        <taxon>Streptophyta</taxon>
        <taxon>Embryophyta</taxon>
        <taxon>Tracheophyta</taxon>
        <taxon>Spermatophyta</taxon>
        <taxon>Magnoliopsida</taxon>
        <taxon>Liliopsida</taxon>
        <taxon>Arecaceae</taxon>
        <taxon>Arecoideae</taxon>
        <taxon>Cocoseae</taxon>
        <taxon>Elaeidinae</taxon>
        <taxon>Elaeis</taxon>
    </lineage>
</organism>
<dbReference type="PROSITE" id="PS51775">
    <property type="entry name" value="GTD_BINDING"/>
    <property type="match status" value="1"/>
</dbReference>
<protein>
    <submittedName>
        <fullName evidence="8">Myosin-binding protein 7</fullName>
    </submittedName>
</protein>
<keyword evidence="5" id="KW-0175">Coiled coil</keyword>
<gene>
    <name evidence="8" type="primary">LOC105042403</name>
</gene>
<evidence type="ECO:0000256" key="2">
    <source>
        <dbReference type="ARBA" id="ARBA00022692"/>
    </source>
</evidence>
<dbReference type="OrthoDB" id="1060521at2759"/>
<dbReference type="InterPro" id="IPR007656">
    <property type="entry name" value="GTD-bd"/>
</dbReference>
<dbReference type="InParanoid" id="A0A6I9QZE3"/>
<feature type="coiled-coil region" evidence="5">
    <location>
        <begin position="87"/>
        <end position="142"/>
    </location>
</feature>
<proteinExistence type="predicted"/>
<feature type="domain" description="GTD-binding" evidence="6">
    <location>
        <begin position="78"/>
        <end position="176"/>
    </location>
</feature>
<name>A0A6I9QZE3_ELAGV</name>
<evidence type="ECO:0000256" key="3">
    <source>
        <dbReference type="ARBA" id="ARBA00022989"/>
    </source>
</evidence>
<sequence>MDSEETSPAVARPPPCDCSCLCCGPNSAPSAAWRRSLKRKLDQMEAEVAAATMNARRDRPIAGEGEGDEEVARVEIENEAVALREALGSHQQSIQELYTELEEERNASATAASEAMSMILRLQREKAEAQMESRQFKRYAEEKMAHDQQEITALEDLLFKRDQVVQSLSCEVQAYKHRLLSYGITPSSAAPTPTEPLTPDTATATAIVSANAFNSQFDLPPPPSPLSSSYDYPPLRCTMPAEADNDDAATDLEKYPFGETPREHLQKLEQRICQLERMPSSSHFVMDKGVIGQSPRGRGGYRPKYLRKFSFDSFGPGSPTFNRGEEFPVVVDRAWDCVGRDDMSDRVYTVDAVHGVTVGACESYMSTPREFQSQRDPSGVEEGEIRKLYMRLQALEADRESMRQAIISMGTDKAQMVLLKEIAQQLCKDAMPERRIVKKQSFLKRFSIMSTFKRIVSFLFWRKKSFRIKYTFGISSNNAGLLLLLDKNSRVRHRRFLTRTQGL</sequence>
<dbReference type="RefSeq" id="XP_010917898.1">
    <property type="nucleotide sequence ID" value="XM_010919596.3"/>
</dbReference>
<dbReference type="PANTHER" id="PTHR31422:SF0">
    <property type="entry name" value="MYOSIN-BINDING PROTEIN 7"/>
    <property type="match status" value="1"/>
</dbReference>
<keyword evidence="2" id="KW-0812">Transmembrane</keyword>
<dbReference type="FunCoup" id="A0A6I9QZE3">
    <property type="interactions" value="17"/>
</dbReference>
<keyword evidence="3" id="KW-1133">Transmembrane helix</keyword>
<dbReference type="Pfam" id="PF04576">
    <property type="entry name" value="Zein-binding"/>
    <property type="match status" value="1"/>
</dbReference>
<dbReference type="GO" id="GO:0080115">
    <property type="term" value="F:myosin XI tail binding"/>
    <property type="evidence" value="ECO:0007669"/>
    <property type="project" value="UniProtKB-ARBA"/>
</dbReference>
<keyword evidence="7" id="KW-1185">Reference proteome</keyword>
<dbReference type="PANTHER" id="PTHR31422">
    <property type="entry name" value="BNAANNG28530D PROTEIN"/>
    <property type="match status" value="1"/>
</dbReference>
<comment type="subcellular location">
    <subcellularLocation>
        <location evidence="1">Membrane</location>
    </subcellularLocation>
</comment>
<evidence type="ECO:0000256" key="5">
    <source>
        <dbReference type="SAM" id="Coils"/>
    </source>
</evidence>
<dbReference type="GO" id="GO:0016020">
    <property type="term" value="C:membrane"/>
    <property type="evidence" value="ECO:0007669"/>
    <property type="project" value="UniProtKB-SubCell"/>
</dbReference>
<evidence type="ECO:0000256" key="4">
    <source>
        <dbReference type="ARBA" id="ARBA00023136"/>
    </source>
</evidence>
<dbReference type="GeneID" id="105042403"/>